<proteinExistence type="predicted"/>
<dbReference type="Proteomes" id="UP001500467">
    <property type="component" value="Unassembled WGS sequence"/>
</dbReference>
<reference evidence="3 4" key="1">
    <citation type="journal article" date="2019" name="Int. J. Syst. Evol. Microbiol.">
        <title>The Global Catalogue of Microorganisms (GCM) 10K type strain sequencing project: providing services to taxonomists for standard genome sequencing and annotation.</title>
        <authorList>
            <consortium name="The Broad Institute Genomics Platform"/>
            <consortium name="The Broad Institute Genome Sequencing Center for Infectious Disease"/>
            <person name="Wu L."/>
            <person name="Ma J."/>
        </authorList>
    </citation>
    <scope>NUCLEOTIDE SEQUENCE [LARGE SCALE GENOMIC DNA]</scope>
    <source>
        <strain evidence="3 4">JCM 13022</strain>
    </source>
</reference>
<name>A0ABN1V846_9PSEU</name>
<comment type="caution">
    <text evidence="3">The sequence shown here is derived from an EMBL/GenBank/DDBJ whole genome shotgun (WGS) entry which is preliminary data.</text>
</comment>
<accession>A0ABN1V846</accession>
<evidence type="ECO:0000259" key="2">
    <source>
        <dbReference type="Pfam" id="PF19809"/>
    </source>
</evidence>
<dbReference type="Pfam" id="PF19809">
    <property type="entry name" value="DUF6292"/>
    <property type="match status" value="1"/>
</dbReference>
<organism evidence="3 4">
    <name type="scientific">Prauserella alba</name>
    <dbReference type="NCBI Taxonomy" id="176898"/>
    <lineage>
        <taxon>Bacteria</taxon>
        <taxon>Bacillati</taxon>
        <taxon>Actinomycetota</taxon>
        <taxon>Actinomycetes</taxon>
        <taxon>Pseudonocardiales</taxon>
        <taxon>Pseudonocardiaceae</taxon>
        <taxon>Prauserella</taxon>
    </lineage>
</organism>
<feature type="compositionally biased region" description="Low complexity" evidence="1">
    <location>
        <begin position="109"/>
        <end position="132"/>
    </location>
</feature>
<evidence type="ECO:0000313" key="4">
    <source>
        <dbReference type="Proteomes" id="UP001500467"/>
    </source>
</evidence>
<evidence type="ECO:0000256" key="1">
    <source>
        <dbReference type="SAM" id="MobiDB-lite"/>
    </source>
</evidence>
<evidence type="ECO:0000313" key="3">
    <source>
        <dbReference type="EMBL" id="GAA1197960.1"/>
    </source>
</evidence>
<dbReference type="RefSeq" id="WP_253856319.1">
    <property type="nucleotide sequence ID" value="NZ_BAAALM010000005.1"/>
</dbReference>
<feature type="domain" description="DUF6292" evidence="2">
    <location>
        <begin position="18"/>
        <end position="103"/>
    </location>
</feature>
<keyword evidence="4" id="KW-1185">Reference proteome</keyword>
<dbReference type="InterPro" id="IPR046259">
    <property type="entry name" value="DUF6292"/>
</dbReference>
<gene>
    <name evidence="3" type="ORF">GCM10009675_11770</name>
</gene>
<protein>
    <recommendedName>
        <fullName evidence="2">DUF6292 domain-containing protein</fullName>
    </recommendedName>
</protein>
<sequence>MDTDIDSTPALRRGLDGYIRAVADELDVPAESMSFEISDTATAYLGLSTRWPSWPGHDLMLIWDERTGWSVAVETTPAERAVVIARLGGEPVPSPRAVSHWVASTFTGTRPETAQPQTTTTQTVPNRTTSTQPAVPYTAPQPSTAKPVDRHALAVRLSGYASG</sequence>
<feature type="region of interest" description="Disordered" evidence="1">
    <location>
        <begin position="109"/>
        <end position="148"/>
    </location>
</feature>
<dbReference type="EMBL" id="BAAALM010000005">
    <property type="protein sequence ID" value="GAA1197960.1"/>
    <property type="molecule type" value="Genomic_DNA"/>
</dbReference>